<protein>
    <submittedName>
        <fullName evidence="3">Membrane protein</fullName>
    </submittedName>
</protein>
<evidence type="ECO:0000259" key="2">
    <source>
        <dbReference type="Pfam" id="PF05170"/>
    </source>
</evidence>
<organism evidence="3 4">
    <name type="scientific">Stenotrophomonas geniculata N1</name>
    <dbReference type="NCBI Taxonomy" id="1167641"/>
    <lineage>
        <taxon>Bacteria</taxon>
        <taxon>Pseudomonadati</taxon>
        <taxon>Pseudomonadota</taxon>
        <taxon>Gammaproteobacteria</taxon>
        <taxon>Lysobacterales</taxon>
        <taxon>Lysobacteraceae</taxon>
        <taxon>Stenotrophomonas</taxon>
    </lineage>
</organism>
<evidence type="ECO:0000313" key="3">
    <source>
        <dbReference type="EMBL" id="KOE98552.1"/>
    </source>
</evidence>
<dbReference type="OrthoDB" id="5749006at2"/>
<dbReference type="PANTHER" id="PTHR30441:SF9">
    <property type="entry name" value="ASMA FAMILY PROTEIN YHJG"/>
    <property type="match status" value="1"/>
</dbReference>
<evidence type="ECO:0000256" key="1">
    <source>
        <dbReference type="SAM" id="Phobius"/>
    </source>
</evidence>
<dbReference type="Pfam" id="PF05170">
    <property type="entry name" value="AsmA"/>
    <property type="match status" value="2"/>
</dbReference>
<feature type="transmembrane region" description="Helical" evidence="1">
    <location>
        <begin position="27"/>
        <end position="47"/>
    </location>
</feature>
<reference evidence="3 4" key="1">
    <citation type="journal article" date="2012" name="J. Bacteriol.">
        <title>Genome sequence of a novel nicotine-degrading strain, Pseudomonas geniculata N1.</title>
        <authorList>
            <person name="Tang H."/>
            <person name="Yu H."/>
            <person name="Tai C."/>
            <person name="Huang K."/>
            <person name="Liu Y."/>
            <person name="Wang L."/>
            <person name="Yao Y."/>
            <person name="Wu G."/>
            <person name="Xu P."/>
        </authorList>
    </citation>
    <scope>NUCLEOTIDE SEQUENCE [LARGE SCALE GENOMIC DNA]</scope>
    <source>
        <strain evidence="3 4">N1</strain>
    </source>
</reference>
<dbReference type="InterPro" id="IPR007844">
    <property type="entry name" value="AsmA"/>
</dbReference>
<feature type="domain" description="AsmA" evidence="2">
    <location>
        <begin position="28"/>
        <end position="152"/>
    </location>
</feature>
<accession>A0A0L8A858</accession>
<feature type="domain" description="AsmA" evidence="2">
    <location>
        <begin position="202"/>
        <end position="557"/>
    </location>
</feature>
<keyword evidence="1" id="KW-1133">Transmembrane helix</keyword>
<dbReference type="AlphaFoldDB" id="A0A0L8A858"/>
<dbReference type="GO" id="GO:0090313">
    <property type="term" value="P:regulation of protein targeting to membrane"/>
    <property type="evidence" value="ECO:0007669"/>
    <property type="project" value="TreeGrafter"/>
</dbReference>
<sequence>MNAAASPAATRACRWRLRRPGPRGRRWLTVLVFLLAVILVVIALWDWNWFKGPVERAVQARTGRALHIGHLDVDLGRTSTIRADAITFANAAWAKQPNMATADRVEIDVRVWPLLRGSVQLPEVRLTRPDVLLETAPRKGEPGNWDFLGDSRGGTSPQLKRLRIDDGRLQFLDALGRTDIRVGVRSGQPKQADASPPLLVRGKGRWQGNPFTLQGGTESPLELTDSDHPFRIHLDGRAGATHAVARGTLTNPFQLRVFDLQFALSGQDLADLYPLLGIAIPPSPPYALDGRLKRDHNVWRYDGFTGKVGDSDLGGNLQFEVGRDRPRLTATLESRRLDFDDLAGFVGAPPKTGGGETANAEQKAEAARVAARARVLPDTPYNLGKLRAMDADVRWKAHRINAPSLPLDDMDAHLLLDDGVLRLDPLNFGVAGGDIRSTIRMDARQPQIRTALKASVRGVQLGQLFPDAKLAEQAKGGIGGEVDLSGRGNSIATMLGSSSGKVGLAMGRGHVGNLVMELAGLDITESLKFLVTGDKQIPLRCAFADFGVRDGLMTSQALAVDTTDTILIGEGTVSLRDETLDLLLKPRPKDKSILVLRSPLHISGTFKDPSFRPDFKALGIRGAVALALGSIAPPAALLATIELGPGKDADCGGQYAK</sequence>
<proteinExistence type="predicted"/>
<dbReference type="InterPro" id="IPR052894">
    <property type="entry name" value="AsmA-related"/>
</dbReference>
<dbReference type="Proteomes" id="UP000036890">
    <property type="component" value="Unassembled WGS sequence"/>
</dbReference>
<dbReference type="PANTHER" id="PTHR30441">
    <property type="entry name" value="DUF748 DOMAIN-CONTAINING PROTEIN"/>
    <property type="match status" value="1"/>
</dbReference>
<keyword evidence="1" id="KW-0472">Membrane</keyword>
<comment type="caution">
    <text evidence="3">The sequence shown here is derived from an EMBL/GenBank/DDBJ whole genome shotgun (WGS) entry which is preliminary data.</text>
</comment>
<gene>
    <name evidence="3" type="ORF">W7K_13785</name>
</gene>
<evidence type="ECO:0000313" key="4">
    <source>
        <dbReference type="Proteomes" id="UP000036890"/>
    </source>
</evidence>
<name>A0A0L8A858_9GAMM</name>
<dbReference type="EMBL" id="AJLO02000027">
    <property type="protein sequence ID" value="KOE98552.1"/>
    <property type="molecule type" value="Genomic_DNA"/>
</dbReference>
<dbReference type="RefSeq" id="WP_010482743.1">
    <property type="nucleotide sequence ID" value="NZ_AJLO02000027.1"/>
</dbReference>
<keyword evidence="1" id="KW-0812">Transmembrane</keyword>
<dbReference type="GO" id="GO:0005886">
    <property type="term" value="C:plasma membrane"/>
    <property type="evidence" value="ECO:0007669"/>
    <property type="project" value="TreeGrafter"/>
</dbReference>